<dbReference type="InterPro" id="IPR041118">
    <property type="entry name" value="Rx_N"/>
</dbReference>
<keyword evidence="8" id="KW-1185">Reference proteome</keyword>
<proteinExistence type="inferred from homology"/>
<comment type="caution">
    <text evidence="7">The sequence shown here is derived from an EMBL/GenBank/DDBJ whole genome shotgun (WGS) entry which is preliminary data.</text>
</comment>
<dbReference type="EMBL" id="JAGGNH010000005">
    <property type="protein sequence ID" value="KAJ0972986.1"/>
    <property type="molecule type" value="Genomic_DNA"/>
</dbReference>
<evidence type="ECO:0000313" key="7">
    <source>
        <dbReference type="EMBL" id="KAJ0972986.1"/>
    </source>
</evidence>
<dbReference type="Proteomes" id="UP001085076">
    <property type="component" value="Miscellaneous, Linkage group lg05"/>
</dbReference>
<sequence>MAVEAAIASSLSLIVELSVPHVLEYLGPLWHGVDDELHKLRRAMLGIRSIIGDAEERQVEDRTVKDWLTELKHAAYDAEDVLDQANTHLLVLRRKSELHGHLTSKLLEEDMKTGRSFFRWWPQPILTTGWRNGNLFLVKAIKKMCSRREEDEECERDFKAF</sequence>
<reference evidence="7" key="1">
    <citation type="submission" date="2021-03" db="EMBL/GenBank/DDBJ databases">
        <authorList>
            <person name="Li Z."/>
            <person name="Yang C."/>
        </authorList>
    </citation>
    <scope>NUCLEOTIDE SEQUENCE</scope>
    <source>
        <strain evidence="7">Dzin_1.0</strain>
        <tissue evidence="7">Leaf</tissue>
    </source>
</reference>
<dbReference type="GO" id="GO:0000166">
    <property type="term" value="F:nucleotide binding"/>
    <property type="evidence" value="ECO:0007669"/>
    <property type="project" value="UniProtKB-KW"/>
</dbReference>
<evidence type="ECO:0000313" key="8">
    <source>
        <dbReference type="Proteomes" id="UP001085076"/>
    </source>
</evidence>
<evidence type="ECO:0000256" key="2">
    <source>
        <dbReference type="ARBA" id="ARBA00022614"/>
    </source>
</evidence>
<comment type="similarity">
    <text evidence="1">Belongs to the disease resistance NB-LRR family.</text>
</comment>
<evidence type="ECO:0000256" key="1">
    <source>
        <dbReference type="ARBA" id="ARBA00008894"/>
    </source>
</evidence>
<evidence type="ECO:0000256" key="4">
    <source>
        <dbReference type="ARBA" id="ARBA00022741"/>
    </source>
</evidence>
<accession>A0A9D5CGS1</accession>
<feature type="domain" description="Disease resistance N-terminal" evidence="6">
    <location>
        <begin position="28"/>
        <end position="96"/>
    </location>
</feature>
<evidence type="ECO:0000259" key="6">
    <source>
        <dbReference type="Pfam" id="PF18052"/>
    </source>
</evidence>
<dbReference type="Pfam" id="PF18052">
    <property type="entry name" value="Rx_N"/>
    <property type="match status" value="1"/>
</dbReference>
<evidence type="ECO:0000256" key="3">
    <source>
        <dbReference type="ARBA" id="ARBA00022737"/>
    </source>
</evidence>
<name>A0A9D5CGS1_9LILI</name>
<dbReference type="OrthoDB" id="778131at2759"/>
<gene>
    <name evidence="7" type="ORF">J5N97_020945</name>
</gene>
<dbReference type="Gene3D" id="1.20.5.4130">
    <property type="match status" value="1"/>
</dbReference>
<reference evidence="7" key="2">
    <citation type="journal article" date="2022" name="Hortic Res">
        <title>The genome of Dioscorea zingiberensis sheds light on the biosynthesis, origin and evolution of the medicinally important diosgenin saponins.</title>
        <authorList>
            <person name="Li Y."/>
            <person name="Tan C."/>
            <person name="Li Z."/>
            <person name="Guo J."/>
            <person name="Li S."/>
            <person name="Chen X."/>
            <person name="Wang C."/>
            <person name="Dai X."/>
            <person name="Yang H."/>
            <person name="Song W."/>
            <person name="Hou L."/>
            <person name="Xu J."/>
            <person name="Tong Z."/>
            <person name="Xu A."/>
            <person name="Yuan X."/>
            <person name="Wang W."/>
            <person name="Yang Q."/>
            <person name="Chen L."/>
            <person name="Sun Z."/>
            <person name="Wang K."/>
            <person name="Pan B."/>
            <person name="Chen J."/>
            <person name="Bao Y."/>
            <person name="Liu F."/>
            <person name="Qi X."/>
            <person name="Gang D.R."/>
            <person name="Wen J."/>
            <person name="Li J."/>
        </authorList>
    </citation>
    <scope>NUCLEOTIDE SEQUENCE</scope>
    <source>
        <strain evidence="7">Dzin_1.0</strain>
    </source>
</reference>
<keyword evidence="2" id="KW-0433">Leucine-rich repeat</keyword>
<dbReference type="GO" id="GO:0006952">
    <property type="term" value="P:defense response"/>
    <property type="evidence" value="ECO:0007669"/>
    <property type="project" value="UniProtKB-KW"/>
</dbReference>
<keyword evidence="3" id="KW-0677">Repeat</keyword>
<organism evidence="7 8">
    <name type="scientific">Dioscorea zingiberensis</name>
    <dbReference type="NCBI Taxonomy" id="325984"/>
    <lineage>
        <taxon>Eukaryota</taxon>
        <taxon>Viridiplantae</taxon>
        <taxon>Streptophyta</taxon>
        <taxon>Embryophyta</taxon>
        <taxon>Tracheophyta</taxon>
        <taxon>Spermatophyta</taxon>
        <taxon>Magnoliopsida</taxon>
        <taxon>Liliopsida</taxon>
        <taxon>Dioscoreales</taxon>
        <taxon>Dioscoreaceae</taxon>
        <taxon>Dioscorea</taxon>
    </lineage>
</organism>
<dbReference type="AlphaFoldDB" id="A0A9D5CGS1"/>
<keyword evidence="5" id="KW-0611">Plant defense</keyword>
<protein>
    <recommendedName>
        <fullName evidence="6">Disease resistance N-terminal domain-containing protein</fullName>
    </recommendedName>
</protein>
<keyword evidence="4" id="KW-0547">Nucleotide-binding</keyword>
<evidence type="ECO:0000256" key="5">
    <source>
        <dbReference type="ARBA" id="ARBA00022821"/>
    </source>
</evidence>